<comment type="caution">
    <text evidence="1">The sequence shown here is derived from an EMBL/GenBank/DDBJ whole genome shotgun (WGS) entry which is preliminary data.</text>
</comment>
<organism evidence="1 2">
    <name type="scientific">Caenispirillum salinarum AK4</name>
    <dbReference type="NCBI Taxonomy" id="1238182"/>
    <lineage>
        <taxon>Bacteria</taxon>
        <taxon>Pseudomonadati</taxon>
        <taxon>Pseudomonadota</taxon>
        <taxon>Alphaproteobacteria</taxon>
        <taxon>Rhodospirillales</taxon>
        <taxon>Novispirillaceae</taxon>
        <taxon>Caenispirillum</taxon>
    </lineage>
</organism>
<keyword evidence="2" id="KW-1185">Reference proteome</keyword>
<dbReference type="AlphaFoldDB" id="K9H6D6"/>
<dbReference type="EMBL" id="ANHY01000037">
    <property type="protein sequence ID" value="EKV26148.1"/>
    <property type="molecule type" value="Genomic_DNA"/>
</dbReference>
<dbReference type="Proteomes" id="UP000009881">
    <property type="component" value="Unassembled WGS sequence"/>
</dbReference>
<sequence length="48" mass="5022">MGPLLHHRLSAVGVVPQIRVLDLGVQFVEAQDSLIVVKDASSAVPSTA</sequence>
<accession>K9H6D6</accession>
<proteinExistence type="predicted"/>
<dbReference type="STRING" id="1238182.C882_2916"/>
<name>K9H6D6_9PROT</name>
<protein>
    <submittedName>
        <fullName evidence="1">Uncharacterized protein</fullName>
    </submittedName>
</protein>
<evidence type="ECO:0000313" key="1">
    <source>
        <dbReference type="EMBL" id="EKV26148.1"/>
    </source>
</evidence>
<reference evidence="1 2" key="1">
    <citation type="journal article" date="2013" name="Genome Announc.">
        <title>Draft Genome Sequence of an Alphaproteobacterium, Caenispirillum salinarum AK4(T), Isolated from a Solar Saltern.</title>
        <authorList>
            <person name="Khatri I."/>
            <person name="Singh A."/>
            <person name="Korpole S."/>
            <person name="Pinnaka A.K."/>
            <person name="Subramanian S."/>
        </authorList>
    </citation>
    <scope>NUCLEOTIDE SEQUENCE [LARGE SCALE GENOMIC DNA]</scope>
    <source>
        <strain evidence="1 2">AK4</strain>
    </source>
</reference>
<evidence type="ECO:0000313" key="2">
    <source>
        <dbReference type="Proteomes" id="UP000009881"/>
    </source>
</evidence>
<gene>
    <name evidence="1" type="ORF">C882_2916</name>
</gene>